<gene>
    <name evidence="2" type="ORF">GEM_4683</name>
</gene>
<dbReference type="Gene3D" id="3.40.190.150">
    <property type="entry name" value="Bordetella uptake gene, domain 1"/>
    <property type="match status" value="1"/>
</dbReference>
<sequence>MVWRSWRADCRHPGATRVPLRLAASTTLIRHHACQIVHSFSAHSVAPCTGAWKPFCVQLHNFFISEPEKTVFQGYDSLLRLRNRHVGVLRICPTEDQETADGPLQAASFNGCTSHLCMASKTSFAAAWRDRPITLVVPFAHSESSKSIARIIGVNSSAELGQPIVVEKFPGAGARLAHKYVARYAANGRTLLLVSYLSILPARRRR</sequence>
<evidence type="ECO:0000256" key="1">
    <source>
        <dbReference type="ARBA" id="ARBA00006987"/>
    </source>
</evidence>
<evidence type="ECO:0000313" key="2">
    <source>
        <dbReference type="EMBL" id="AFQ51073.1"/>
    </source>
</evidence>
<reference evidence="2 3" key="1">
    <citation type="journal article" date="2012" name="J. Bacteriol.">
        <title>Complete Genome Sequence of Burkholderia sp. Strain GG4, a Betaproteobacterium That Reduces 3-Oxo-N-Acylhomoserine Lactones and Produces Different N-Acylhomoserine Lactones.</title>
        <authorList>
            <person name="Hong K.W."/>
            <person name="Koh C.L."/>
            <person name="Sam C.K."/>
            <person name="Yin W.F."/>
            <person name="Chan K.G."/>
        </authorList>
    </citation>
    <scope>NUCLEOTIDE SEQUENCE [LARGE SCALE GENOMIC DNA]</scope>
    <source>
        <strain evidence="2 3">GG4</strain>
    </source>
</reference>
<dbReference type="KEGG" id="bct:GEM_4683"/>
<protein>
    <submittedName>
        <fullName evidence="2">Uncharacterized protein</fullName>
    </submittedName>
</protein>
<dbReference type="PANTHER" id="PTHR42928">
    <property type="entry name" value="TRICARBOXYLATE-BINDING PROTEIN"/>
    <property type="match status" value="1"/>
</dbReference>
<dbReference type="Proteomes" id="UP000032866">
    <property type="component" value="Chromosome 2"/>
</dbReference>
<dbReference type="InterPro" id="IPR042100">
    <property type="entry name" value="Bug_dom1"/>
</dbReference>
<dbReference type="EMBL" id="CP003775">
    <property type="protein sequence ID" value="AFQ51073.1"/>
    <property type="molecule type" value="Genomic_DNA"/>
</dbReference>
<accession>A0A9W3K5F9</accession>
<proteinExistence type="inferred from homology"/>
<comment type="similarity">
    <text evidence="1">Belongs to the UPF0065 (bug) family.</text>
</comment>
<evidence type="ECO:0000313" key="3">
    <source>
        <dbReference type="Proteomes" id="UP000032866"/>
    </source>
</evidence>
<dbReference type="PANTHER" id="PTHR42928:SF5">
    <property type="entry name" value="BLR1237 PROTEIN"/>
    <property type="match status" value="1"/>
</dbReference>
<dbReference type="InterPro" id="IPR005064">
    <property type="entry name" value="BUG"/>
</dbReference>
<name>A0A9W3K5F9_BURCE</name>
<organism evidence="2 3">
    <name type="scientific">Burkholderia cepacia GG4</name>
    <dbReference type="NCBI Taxonomy" id="1009846"/>
    <lineage>
        <taxon>Bacteria</taxon>
        <taxon>Pseudomonadati</taxon>
        <taxon>Pseudomonadota</taxon>
        <taxon>Betaproteobacteria</taxon>
        <taxon>Burkholderiales</taxon>
        <taxon>Burkholderiaceae</taxon>
        <taxon>Burkholderia</taxon>
        <taxon>Burkholderia cepacia complex</taxon>
    </lineage>
</organism>
<dbReference type="AlphaFoldDB" id="A0A9W3K5F9"/>